<sequence>MGRIFTAIRVTLWLGVLTMAGGAGLFYYQLDGMLQARDNGIVATISFEKLDRQTFQATLLYPDERVFKAPLHGDFWMVDARFISLKGPLRLFGTAPFYEIERLSGRYGSVSDEKAGIRSVYDLSFDEERVMPDLWSLSREYDLPWVDAKYGAAVYMPMSHGARYAIVLGTDGLKARPLTAPAFDAVQNWK</sequence>
<organism evidence="2 3">
    <name type="scientific">Allohahella marinimesophila</name>
    <dbReference type="NCBI Taxonomy" id="1054972"/>
    <lineage>
        <taxon>Bacteria</taxon>
        <taxon>Pseudomonadati</taxon>
        <taxon>Pseudomonadota</taxon>
        <taxon>Gammaproteobacteria</taxon>
        <taxon>Oceanospirillales</taxon>
        <taxon>Hahellaceae</taxon>
        <taxon>Allohahella</taxon>
    </lineage>
</organism>
<keyword evidence="3" id="KW-1185">Reference proteome</keyword>
<evidence type="ECO:0000313" key="2">
    <source>
        <dbReference type="EMBL" id="GAA3949332.1"/>
    </source>
</evidence>
<keyword evidence="1" id="KW-1133">Transmembrane helix</keyword>
<accession>A0ABP7NMS1</accession>
<dbReference type="EMBL" id="BAABBO010000001">
    <property type="protein sequence ID" value="GAA3949332.1"/>
    <property type="molecule type" value="Genomic_DNA"/>
</dbReference>
<evidence type="ECO:0000313" key="3">
    <source>
        <dbReference type="Proteomes" id="UP001501337"/>
    </source>
</evidence>
<dbReference type="RefSeq" id="WP_344803053.1">
    <property type="nucleotide sequence ID" value="NZ_BAABBO010000001.1"/>
</dbReference>
<proteinExistence type="predicted"/>
<keyword evidence="1" id="KW-0812">Transmembrane</keyword>
<keyword evidence="1" id="KW-0472">Membrane</keyword>
<dbReference type="Proteomes" id="UP001501337">
    <property type="component" value="Unassembled WGS sequence"/>
</dbReference>
<reference evidence="3" key="1">
    <citation type="journal article" date="2019" name="Int. J. Syst. Evol. Microbiol.">
        <title>The Global Catalogue of Microorganisms (GCM) 10K type strain sequencing project: providing services to taxonomists for standard genome sequencing and annotation.</title>
        <authorList>
            <consortium name="The Broad Institute Genomics Platform"/>
            <consortium name="The Broad Institute Genome Sequencing Center for Infectious Disease"/>
            <person name="Wu L."/>
            <person name="Ma J."/>
        </authorList>
    </citation>
    <scope>NUCLEOTIDE SEQUENCE [LARGE SCALE GENOMIC DNA]</scope>
    <source>
        <strain evidence="3">JCM 17555</strain>
    </source>
</reference>
<gene>
    <name evidence="2" type="ORF">GCM10022278_05610</name>
</gene>
<name>A0ABP7NMS1_9GAMM</name>
<protein>
    <submittedName>
        <fullName evidence="2">Uncharacterized protein</fullName>
    </submittedName>
</protein>
<evidence type="ECO:0000256" key="1">
    <source>
        <dbReference type="SAM" id="Phobius"/>
    </source>
</evidence>
<comment type="caution">
    <text evidence="2">The sequence shown here is derived from an EMBL/GenBank/DDBJ whole genome shotgun (WGS) entry which is preliminary data.</text>
</comment>
<feature type="transmembrane region" description="Helical" evidence="1">
    <location>
        <begin position="12"/>
        <end position="30"/>
    </location>
</feature>